<keyword evidence="4" id="KW-0862">Zinc</keyword>
<dbReference type="Gene3D" id="3.40.140.10">
    <property type="entry name" value="Cytidine Deaminase, domain 2"/>
    <property type="match status" value="1"/>
</dbReference>
<dbReference type="InterPro" id="IPR037518">
    <property type="entry name" value="MPN"/>
</dbReference>
<accession>A0ABP3KI75</accession>
<evidence type="ECO:0000256" key="6">
    <source>
        <dbReference type="RuleBase" id="RU003797"/>
    </source>
</evidence>
<dbReference type="PROSITE" id="PS50249">
    <property type="entry name" value="MPN"/>
    <property type="match status" value="1"/>
</dbReference>
<dbReference type="EMBL" id="BAAAEM010000003">
    <property type="protein sequence ID" value="GAA0480453.1"/>
    <property type="molecule type" value="Genomic_DNA"/>
</dbReference>
<dbReference type="PROSITE" id="PS01302">
    <property type="entry name" value="UPF0758"/>
    <property type="match status" value="1"/>
</dbReference>
<dbReference type="InterPro" id="IPR001405">
    <property type="entry name" value="UPF0758"/>
</dbReference>
<evidence type="ECO:0000256" key="4">
    <source>
        <dbReference type="ARBA" id="ARBA00022833"/>
    </source>
</evidence>
<comment type="caution">
    <text evidence="8">The sequence shown here is derived from an EMBL/GenBank/DDBJ whole genome shotgun (WGS) entry which is preliminary data.</text>
</comment>
<keyword evidence="5" id="KW-0482">Metalloprotease</keyword>
<feature type="domain" description="MPN" evidence="7">
    <location>
        <begin position="112"/>
        <end position="234"/>
    </location>
</feature>
<keyword evidence="3" id="KW-0378">Hydrolase</keyword>
<keyword evidence="9" id="KW-1185">Reference proteome</keyword>
<dbReference type="InterPro" id="IPR046778">
    <property type="entry name" value="UPF0758_N"/>
</dbReference>
<evidence type="ECO:0000259" key="7">
    <source>
        <dbReference type="PROSITE" id="PS50249"/>
    </source>
</evidence>
<dbReference type="InterPro" id="IPR025657">
    <property type="entry name" value="RadC_JAB"/>
</dbReference>
<dbReference type="PANTHER" id="PTHR30471:SF3">
    <property type="entry name" value="UPF0758 PROTEIN YEES-RELATED"/>
    <property type="match status" value="1"/>
</dbReference>
<dbReference type="Pfam" id="PF20582">
    <property type="entry name" value="UPF0758_N"/>
    <property type="match status" value="1"/>
</dbReference>
<dbReference type="Pfam" id="PF04002">
    <property type="entry name" value="RadC"/>
    <property type="match status" value="1"/>
</dbReference>
<dbReference type="NCBIfam" id="TIGR00608">
    <property type="entry name" value="radc"/>
    <property type="match status" value="1"/>
</dbReference>
<dbReference type="RefSeq" id="WP_407673692.1">
    <property type="nucleotide sequence ID" value="NZ_BAAAEM010000003.1"/>
</dbReference>
<name>A0ABP3KI75_9SPHN</name>
<sequence length="234" mass="25471">MGDLDDAKKSNSHHGKGHRARLRARLLEGGSNALLDHELIEYLLAIAIPRRDTKPLAKELIDTFGSFSALLTADAASISKAPGMGETSTAAIKIVQAAALRLISEPMREQPVLTSWQALLDYLRADMAHLVHERVRVLHLDSKNRLIRDELVSEGSIDQAAIYTREVIKRALELGSAAIILVHNHPSGDSAPSRQDIAITKDICDAGRKLGIAVHDHIIIGLDGHTSFRSKGLI</sequence>
<gene>
    <name evidence="8" type="primary">radC</name>
    <name evidence="8" type="ORF">GCM10009096_23080</name>
</gene>
<proteinExistence type="inferred from homology"/>
<organism evidence="8 9">
    <name type="scientific">Parasphingorhabdus litoris</name>
    <dbReference type="NCBI Taxonomy" id="394733"/>
    <lineage>
        <taxon>Bacteria</taxon>
        <taxon>Pseudomonadati</taxon>
        <taxon>Pseudomonadota</taxon>
        <taxon>Alphaproteobacteria</taxon>
        <taxon>Sphingomonadales</taxon>
        <taxon>Sphingomonadaceae</taxon>
        <taxon>Parasphingorhabdus</taxon>
    </lineage>
</organism>
<dbReference type="NCBIfam" id="NF000642">
    <property type="entry name" value="PRK00024.1"/>
    <property type="match status" value="1"/>
</dbReference>
<reference evidence="9" key="1">
    <citation type="journal article" date="2019" name="Int. J. Syst. Evol. Microbiol.">
        <title>The Global Catalogue of Microorganisms (GCM) 10K type strain sequencing project: providing services to taxonomists for standard genome sequencing and annotation.</title>
        <authorList>
            <consortium name="The Broad Institute Genomics Platform"/>
            <consortium name="The Broad Institute Genome Sequencing Center for Infectious Disease"/>
            <person name="Wu L."/>
            <person name="Ma J."/>
        </authorList>
    </citation>
    <scope>NUCLEOTIDE SEQUENCE [LARGE SCALE GENOMIC DNA]</scope>
    <source>
        <strain evidence="9">JCM 14162</strain>
    </source>
</reference>
<dbReference type="PANTHER" id="PTHR30471">
    <property type="entry name" value="DNA REPAIR PROTEIN RADC"/>
    <property type="match status" value="1"/>
</dbReference>
<evidence type="ECO:0000256" key="5">
    <source>
        <dbReference type="ARBA" id="ARBA00023049"/>
    </source>
</evidence>
<dbReference type="Proteomes" id="UP001500713">
    <property type="component" value="Unassembled WGS sequence"/>
</dbReference>
<evidence type="ECO:0000256" key="1">
    <source>
        <dbReference type="ARBA" id="ARBA00022670"/>
    </source>
</evidence>
<protein>
    <submittedName>
        <fullName evidence="8">DNA repair protein RadC</fullName>
    </submittedName>
</protein>
<evidence type="ECO:0000256" key="3">
    <source>
        <dbReference type="ARBA" id="ARBA00022801"/>
    </source>
</evidence>
<dbReference type="InterPro" id="IPR010994">
    <property type="entry name" value="RuvA_2-like"/>
</dbReference>
<dbReference type="Gene3D" id="1.10.150.20">
    <property type="entry name" value="5' to 3' exonuclease, C-terminal subdomain"/>
    <property type="match status" value="1"/>
</dbReference>
<evidence type="ECO:0000313" key="8">
    <source>
        <dbReference type="EMBL" id="GAA0480453.1"/>
    </source>
</evidence>
<dbReference type="CDD" id="cd08071">
    <property type="entry name" value="MPN_DUF2466"/>
    <property type="match status" value="1"/>
</dbReference>
<keyword evidence="1" id="KW-0645">Protease</keyword>
<evidence type="ECO:0000256" key="2">
    <source>
        <dbReference type="ARBA" id="ARBA00022723"/>
    </source>
</evidence>
<dbReference type="SUPFAM" id="SSF102712">
    <property type="entry name" value="JAB1/MPN domain"/>
    <property type="match status" value="1"/>
</dbReference>
<evidence type="ECO:0000313" key="9">
    <source>
        <dbReference type="Proteomes" id="UP001500713"/>
    </source>
</evidence>
<comment type="similarity">
    <text evidence="6">Belongs to the UPF0758 family.</text>
</comment>
<dbReference type="InterPro" id="IPR020891">
    <property type="entry name" value="UPF0758_CS"/>
</dbReference>
<keyword evidence="2" id="KW-0479">Metal-binding</keyword>
<dbReference type="SUPFAM" id="SSF47781">
    <property type="entry name" value="RuvA domain 2-like"/>
    <property type="match status" value="1"/>
</dbReference>